<protein>
    <submittedName>
        <fullName evidence="3">PEP-CTERM/exosortase A-associated glycosyltransferase, Daro_2409 family</fullName>
    </submittedName>
</protein>
<dbReference type="SUPFAM" id="SSF53756">
    <property type="entry name" value="UDP-Glycosyltransferase/glycogen phosphorylase"/>
    <property type="match status" value="1"/>
</dbReference>
<dbReference type="InterPro" id="IPR024004">
    <property type="entry name" value="PEP-CTERM/XrtA_GlycosylTrfase"/>
</dbReference>
<dbReference type="PANTHER" id="PTHR45947:SF3">
    <property type="entry name" value="SULFOQUINOVOSYL TRANSFERASE SQD2"/>
    <property type="match status" value="1"/>
</dbReference>
<accession>A0A285IUF5</accession>
<feature type="domain" description="Glycosyl transferase family 1" evidence="1">
    <location>
        <begin position="238"/>
        <end position="401"/>
    </location>
</feature>
<keyword evidence="3" id="KW-0808">Transferase</keyword>
<evidence type="ECO:0000313" key="3">
    <source>
        <dbReference type="EMBL" id="SNY51612.1"/>
    </source>
</evidence>
<dbReference type="Pfam" id="PF13579">
    <property type="entry name" value="Glyco_trans_4_4"/>
    <property type="match status" value="1"/>
</dbReference>
<sequence>MSQQDNLAKQNMAQQEAAQQELAQPAPLQVLHVFDHSVPLHSGYAFRSLAILQQQQRLNISTRQLTSSKHYLAGPAEEQVAGLTFQRTQPGLLAKLPVLSQLDVINQLERQLTKMVQQQKPDIIHAHSPSLNALAAAKVARRFNIPLVYEMRASWEDAAVSHGSCKEGDLRYRIGQYLEKKALRSADYVVTICQGLADQIAQWGVARDRITVVANAVDISAFNPVLCKDQQLEHSLNLQGKTVLGFLGSFYRYEGLHILLDAFARLQPQHPDLRLLLVGGGLQEAALRAQAKELNISDYIIFTGRVDHHTISRYYSLADMFIYPRQAIRLTEMVTPLKPLEAMAQQGLVVASDIGGHRELIRHNDTGILFEPDNPAQLARVLAELLSNREDWPRIKQNGRNFVAQERTWQHTVAAILPVYQQVLSDRR</sequence>
<dbReference type="NCBIfam" id="TIGR04063">
    <property type="entry name" value="stp3"/>
    <property type="match status" value="1"/>
</dbReference>
<gene>
    <name evidence="3" type="ORF">SAMN06297280_1912</name>
</gene>
<dbReference type="AlphaFoldDB" id="A0A285IUF5"/>
<dbReference type="InterPro" id="IPR050194">
    <property type="entry name" value="Glycosyltransferase_grp1"/>
</dbReference>
<feature type="domain" description="Glycosyltransferase subfamily 4-like N-terminal" evidence="2">
    <location>
        <begin position="43"/>
        <end position="215"/>
    </location>
</feature>
<keyword evidence="4" id="KW-1185">Reference proteome</keyword>
<dbReference type="CDD" id="cd03794">
    <property type="entry name" value="GT4_WbuB-like"/>
    <property type="match status" value="1"/>
</dbReference>
<dbReference type="PANTHER" id="PTHR45947">
    <property type="entry name" value="SULFOQUINOVOSYL TRANSFERASE SQD2"/>
    <property type="match status" value="1"/>
</dbReference>
<dbReference type="EMBL" id="OBEB01000003">
    <property type="protein sequence ID" value="SNY51612.1"/>
    <property type="molecule type" value="Genomic_DNA"/>
</dbReference>
<reference evidence="4" key="1">
    <citation type="submission" date="2017-09" db="EMBL/GenBank/DDBJ databases">
        <authorList>
            <person name="Varghese N."/>
            <person name="Submissions S."/>
        </authorList>
    </citation>
    <scope>NUCLEOTIDE SEQUENCE [LARGE SCALE GENOMIC DNA]</scope>
    <source>
        <strain evidence="4">CGMCC 1.12461</strain>
    </source>
</reference>
<evidence type="ECO:0000259" key="1">
    <source>
        <dbReference type="Pfam" id="PF00534"/>
    </source>
</evidence>
<dbReference type="GO" id="GO:0016758">
    <property type="term" value="F:hexosyltransferase activity"/>
    <property type="evidence" value="ECO:0007669"/>
    <property type="project" value="TreeGrafter"/>
</dbReference>
<evidence type="ECO:0000313" key="4">
    <source>
        <dbReference type="Proteomes" id="UP000219353"/>
    </source>
</evidence>
<organism evidence="3 4">
    <name type="scientific">Arsukibacterium tuosuense</name>
    <dbReference type="NCBI Taxonomy" id="1323745"/>
    <lineage>
        <taxon>Bacteria</taxon>
        <taxon>Pseudomonadati</taxon>
        <taxon>Pseudomonadota</taxon>
        <taxon>Gammaproteobacteria</taxon>
        <taxon>Chromatiales</taxon>
        <taxon>Chromatiaceae</taxon>
        <taxon>Arsukibacterium</taxon>
    </lineage>
</organism>
<proteinExistence type="predicted"/>
<name>A0A285IUF5_9GAMM</name>
<evidence type="ECO:0000259" key="2">
    <source>
        <dbReference type="Pfam" id="PF13579"/>
    </source>
</evidence>
<dbReference type="Gene3D" id="3.40.50.2000">
    <property type="entry name" value="Glycogen Phosphorylase B"/>
    <property type="match status" value="2"/>
</dbReference>
<dbReference type="InterPro" id="IPR028098">
    <property type="entry name" value="Glyco_trans_4-like_N"/>
</dbReference>
<dbReference type="Pfam" id="PF00534">
    <property type="entry name" value="Glycos_transf_1"/>
    <property type="match status" value="1"/>
</dbReference>
<dbReference type="Proteomes" id="UP000219353">
    <property type="component" value="Unassembled WGS sequence"/>
</dbReference>
<dbReference type="InterPro" id="IPR001296">
    <property type="entry name" value="Glyco_trans_1"/>
</dbReference>